<name>A0AAE0GL60_9CHLO</name>
<dbReference type="PRINTS" id="PR00360">
    <property type="entry name" value="C2DOMAIN"/>
</dbReference>
<dbReference type="InterPro" id="IPR035892">
    <property type="entry name" value="C2_domain_sf"/>
</dbReference>
<gene>
    <name evidence="9" type="ORF">CYMTET_12140</name>
</gene>
<evidence type="ECO:0000256" key="4">
    <source>
        <dbReference type="ARBA" id="ARBA00022989"/>
    </source>
</evidence>
<dbReference type="EMBL" id="LGRX02004581">
    <property type="protein sequence ID" value="KAK3280002.1"/>
    <property type="molecule type" value="Genomic_DNA"/>
</dbReference>
<dbReference type="SUPFAM" id="SSF49562">
    <property type="entry name" value="C2 domain (Calcium/lipid-binding domain, CaLB)"/>
    <property type="match status" value="3"/>
</dbReference>
<comment type="subcellular location">
    <subcellularLocation>
        <location evidence="1">Membrane</location>
        <topology evidence="1">Multi-pass membrane protein</topology>
    </subcellularLocation>
</comment>
<dbReference type="CDD" id="cd00030">
    <property type="entry name" value="C2"/>
    <property type="match status" value="2"/>
</dbReference>
<evidence type="ECO:0000259" key="8">
    <source>
        <dbReference type="PROSITE" id="PS50004"/>
    </source>
</evidence>
<feature type="transmembrane region" description="Helical" evidence="7">
    <location>
        <begin position="755"/>
        <end position="785"/>
    </location>
</feature>
<dbReference type="AlphaFoldDB" id="A0AAE0GL60"/>
<keyword evidence="2 7" id="KW-0812">Transmembrane</keyword>
<dbReference type="Pfam" id="PF08372">
    <property type="entry name" value="PRT_C"/>
    <property type="match status" value="1"/>
</dbReference>
<feature type="transmembrane region" description="Helical" evidence="7">
    <location>
        <begin position="654"/>
        <end position="679"/>
    </location>
</feature>
<evidence type="ECO:0000256" key="1">
    <source>
        <dbReference type="ARBA" id="ARBA00004141"/>
    </source>
</evidence>
<keyword evidence="3" id="KW-0677">Repeat</keyword>
<feature type="domain" description="C2" evidence="8">
    <location>
        <begin position="232"/>
        <end position="365"/>
    </location>
</feature>
<proteinExistence type="predicted"/>
<evidence type="ECO:0000256" key="2">
    <source>
        <dbReference type="ARBA" id="ARBA00022692"/>
    </source>
</evidence>
<dbReference type="InterPro" id="IPR013583">
    <property type="entry name" value="MCTP_C"/>
</dbReference>
<dbReference type="PANTHER" id="PTHR31425:SF50">
    <property type="entry name" value="FT-INTERACTING PROTEIN 3-RELATED"/>
    <property type="match status" value="1"/>
</dbReference>
<feature type="domain" description="C2" evidence="8">
    <location>
        <begin position="68"/>
        <end position="196"/>
    </location>
</feature>
<evidence type="ECO:0000313" key="9">
    <source>
        <dbReference type="EMBL" id="KAK3280002.1"/>
    </source>
</evidence>
<keyword evidence="10" id="KW-1185">Reference proteome</keyword>
<dbReference type="GO" id="GO:0016020">
    <property type="term" value="C:membrane"/>
    <property type="evidence" value="ECO:0007669"/>
    <property type="project" value="UniProtKB-SubCell"/>
</dbReference>
<organism evidence="9 10">
    <name type="scientific">Cymbomonas tetramitiformis</name>
    <dbReference type="NCBI Taxonomy" id="36881"/>
    <lineage>
        <taxon>Eukaryota</taxon>
        <taxon>Viridiplantae</taxon>
        <taxon>Chlorophyta</taxon>
        <taxon>Pyramimonadophyceae</taxon>
        <taxon>Pyramimonadales</taxon>
        <taxon>Pyramimonadaceae</taxon>
        <taxon>Cymbomonas</taxon>
    </lineage>
</organism>
<sequence>MGFGMTSNKKKAAPSAPVRASSKLQDTRFAQTMSRSTEDRVHAPNGWITNEIGQEETHGSTQTLGATADPSNEMRASYVEADEMLYLYVLVMEARNLAAADLSGKSDPYCKVQINGKTEAKTEIIENTLDPYWNQTLCIPMEASRLCCGKKGSPICVSVWDYDTFRVGKPDFLGQITIPAHDFKVTGRKSMTSGWIVDDNILSESFEWRTLEKRQGKTDKNVKGEIRCGAWWGGRMDFKTGVQQEVEYTEPEITYLSVFVRSARNLAAMDRNGTSDPFAKITLGSHNGTCSTTSWQTKTKLKTLNPIWNEKFVLPVLDPATSDDFITIAVYDYDRHGENDSIGRIQVPLKNIPMAESAAARPKWYALRPKGQATSQKPHVHVGDIRLELCLEGGYKLPTERPVLGELSCMVLRAINLKNAVMDTPDPYVVAKFGKKWVRSTTVRDSVYPQFNMSVSFNVYEMSDVLSIALFDDNHQSTYRSIQEKVVALGKNLDALMGRVDIRVSSLGTNAIYNTTFPLYKSSSSEVPFFAGSLLLNLSFKCHDLPALYQSYITQQYPDAYYLKPMPFSKLVEKERQNIVGIELARRNIPIRLEVSTEVMKNYMDEFSSRRTRANVDRIKRVLPDYTRVTRFLDYIAEWENPFVTILFQTVFCFLVYNAHLILPLLFTVLFLSTVLGYLRSTGITMNISDDRQEEVEELSAEDVKNSKNPIAAMKAKLDSFKGYAKQVQDILGIIAESGERIESIFSWQDPRMSVICMAGFLGAACMSYIVPFRFGLCSAFVFLMRPPSMKKPTPTPPINMFERMSSKTHLMM</sequence>
<evidence type="ECO:0000256" key="7">
    <source>
        <dbReference type="SAM" id="Phobius"/>
    </source>
</evidence>
<evidence type="ECO:0000256" key="6">
    <source>
        <dbReference type="SAM" id="MobiDB-lite"/>
    </source>
</evidence>
<dbReference type="SMART" id="SM00239">
    <property type="entry name" value="C2"/>
    <property type="match status" value="3"/>
</dbReference>
<keyword evidence="4 7" id="KW-1133">Transmembrane helix</keyword>
<accession>A0AAE0GL60</accession>
<evidence type="ECO:0000256" key="3">
    <source>
        <dbReference type="ARBA" id="ARBA00022737"/>
    </source>
</evidence>
<dbReference type="InterPro" id="IPR047259">
    <property type="entry name" value="QUIRKY-like"/>
</dbReference>
<dbReference type="InterPro" id="IPR000008">
    <property type="entry name" value="C2_dom"/>
</dbReference>
<evidence type="ECO:0000313" key="10">
    <source>
        <dbReference type="Proteomes" id="UP001190700"/>
    </source>
</evidence>
<dbReference type="PROSITE" id="PS50004">
    <property type="entry name" value="C2"/>
    <property type="match status" value="3"/>
</dbReference>
<dbReference type="Pfam" id="PF00168">
    <property type="entry name" value="C2"/>
    <property type="match status" value="3"/>
</dbReference>
<feature type="region of interest" description="Disordered" evidence="6">
    <location>
        <begin position="1"/>
        <end position="70"/>
    </location>
</feature>
<feature type="compositionally biased region" description="Polar residues" evidence="6">
    <location>
        <begin position="22"/>
        <end position="35"/>
    </location>
</feature>
<evidence type="ECO:0000256" key="5">
    <source>
        <dbReference type="ARBA" id="ARBA00023136"/>
    </source>
</evidence>
<feature type="domain" description="C2" evidence="8">
    <location>
        <begin position="381"/>
        <end position="517"/>
    </location>
</feature>
<dbReference type="PANTHER" id="PTHR31425">
    <property type="entry name" value="PHOSPHORIBOSYLANTHRANILATE TRANSFERASE ISOFORM 1"/>
    <property type="match status" value="1"/>
</dbReference>
<dbReference type="Proteomes" id="UP001190700">
    <property type="component" value="Unassembled WGS sequence"/>
</dbReference>
<dbReference type="Gene3D" id="2.60.40.150">
    <property type="entry name" value="C2 domain"/>
    <property type="match status" value="3"/>
</dbReference>
<keyword evidence="5 7" id="KW-0472">Membrane</keyword>
<reference evidence="9 10" key="1">
    <citation type="journal article" date="2015" name="Genome Biol. Evol.">
        <title>Comparative Genomics of a Bacterivorous Green Alga Reveals Evolutionary Causalities and Consequences of Phago-Mixotrophic Mode of Nutrition.</title>
        <authorList>
            <person name="Burns J.A."/>
            <person name="Paasch A."/>
            <person name="Narechania A."/>
            <person name="Kim E."/>
        </authorList>
    </citation>
    <scope>NUCLEOTIDE SEQUENCE [LARGE SCALE GENOMIC DNA]</scope>
    <source>
        <strain evidence="9 10">PLY_AMNH</strain>
    </source>
</reference>
<comment type="caution">
    <text evidence="9">The sequence shown here is derived from an EMBL/GenBank/DDBJ whole genome shotgun (WGS) entry which is preliminary data.</text>
</comment>
<protein>
    <recommendedName>
        <fullName evidence="8">C2 domain-containing protein</fullName>
    </recommendedName>
</protein>